<gene>
    <name evidence="1" type="ORF">HZI73_09595</name>
</gene>
<accession>A0A8J8MJF8</accession>
<evidence type="ECO:0000313" key="2">
    <source>
        <dbReference type="Proteomes" id="UP000683246"/>
    </source>
</evidence>
<dbReference type="RefSeq" id="WP_212698027.1">
    <property type="nucleotide sequence ID" value="NZ_CP058649.1"/>
</dbReference>
<dbReference type="EMBL" id="CP058649">
    <property type="protein sequence ID" value="QUI22537.1"/>
    <property type="molecule type" value="Genomic_DNA"/>
</dbReference>
<keyword evidence="2" id="KW-1185">Reference proteome</keyword>
<name>A0A8J8MJF8_9FIRM</name>
<organism evidence="1 2">
    <name type="scientific">Vallitalea pronyensis</name>
    <dbReference type="NCBI Taxonomy" id="1348613"/>
    <lineage>
        <taxon>Bacteria</taxon>
        <taxon>Bacillati</taxon>
        <taxon>Bacillota</taxon>
        <taxon>Clostridia</taxon>
        <taxon>Lachnospirales</taxon>
        <taxon>Vallitaleaceae</taxon>
        <taxon>Vallitalea</taxon>
    </lineage>
</organism>
<evidence type="ECO:0008006" key="3">
    <source>
        <dbReference type="Google" id="ProtNLM"/>
    </source>
</evidence>
<reference evidence="1" key="1">
    <citation type="submission" date="2020-07" db="EMBL/GenBank/DDBJ databases">
        <title>Vallitalea pronyensis genome.</title>
        <authorList>
            <person name="Postec A."/>
        </authorList>
    </citation>
    <scope>NUCLEOTIDE SEQUENCE</scope>
    <source>
        <strain evidence="1">FatNI3</strain>
    </source>
</reference>
<protein>
    <recommendedName>
        <fullName evidence="3">Butirosin biosynthesis protein H N-terminal domain-containing protein</fullName>
    </recommendedName>
</protein>
<sequence>MEKILPLNRTNERVNECWTTLRLAAILSDDSFLPWFVEKFITLRLNTFFHTGYYDMSLADWGVEYYYLYDEVLEFKRVTDSKNIVDQLIETINQNGYGVIHWDLFHITNNLYYEKQHVGHEALIYGYDDQRKEFYYLDMLVGNDPLSTVEKISFDALDRAFTSYIEFAKGDPMQYDLHMTIDGPASMMYLKKPTIVREPKLERINYAVRRSLNGGIYQEVNAPSFGYTPFQRIGISVYEGYYSDLTRVLKEENKNLLKEDVNICYSMYKLLECKNGLLFRLNYLEQHQYIRMGNDLPNELKDLCHLIQNGRTLYVKYSLTLQDKYLEQANDHFKRAEELDHHLLTQVKDLTYHARQGLI</sequence>
<dbReference type="Proteomes" id="UP000683246">
    <property type="component" value="Chromosome"/>
</dbReference>
<dbReference type="KEGG" id="vpy:HZI73_09595"/>
<dbReference type="AlphaFoldDB" id="A0A8J8MJF8"/>
<evidence type="ECO:0000313" key="1">
    <source>
        <dbReference type="EMBL" id="QUI22537.1"/>
    </source>
</evidence>
<proteinExistence type="predicted"/>